<protein>
    <submittedName>
        <fullName evidence="1">Uncharacterized protein</fullName>
    </submittedName>
</protein>
<reference evidence="1" key="1">
    <citation type="submission" date="2019-08" db="EMBL/GenBank/DDBJ databases">
        <authorList>
            <person name="Kucharzyk K."/>
            <person name="Murdoch R.W."/>
            <person name="Higgins S."/>
            <person name="Loffler F."/>
        </authorList>
    </citation>
    <scope>NUCLEOTIDE SEQUENCE</scope>
</reference>
<proteinExistence type="predicted"/>
<evidence type="ECO:0000313" key="1">
    <source>
        <dbReference type="EMBL" id="MPN21168.1"/>
    </source>
</evidence>
<accession>A0A645G2T7</accession>
<dbReference type="AlphaFoldDB" id="A0A645G2T7"/>
<sequence>MIDSALKRLSEKQYLAIIKSDEYKELLAKMSSQIVHNSKSAPNEATIESYFDCELFHFFKMVFEPIGYKYNPVK</sequence>
<comment type="caution">
    <text evidence="1">The sequence shown here is derived from an EMBL/GenBank/DDBJ whole genome shotgun (WGS) entry which is preliminary data.</text>
</comment>
<organism evidence="1">
    <name type="scientific">bioreactor metagenome</name>
    <dbReference type="NCBI Taxonomy" id="1076179"/>
    <lineage>
        <taxon>unclassified sequences</taxon>
        <taxon>metagenomes</taxon>
        <taxon>ecological metagenomes</taxon>
    </lineage>
</organism>
<gene>
    <name evidence="1" type="ORF">SDC9_168547</name>
</gene>
<name>A0A645G2T7_9ZZZZ</name>
<dbReference type="EMBL" id="VSSQ01069085">
    <property type="protein sequence ID" value="MPN21168.1"/>
    <property type="molecule type" value="Genomic_DNA"/>
</dbReference>